<dbReference type="AlphaFoldDB" id="A0A422NSK1"/>
<protein>
    <submittedName>
        <fullName evidence="1">Uncharacterized protein</fullName>
    </submittedName>
</protein>
<name>A0A422NSK1_TRYRA</name>
<dbReference type="VEuPathDB" id="TriTrypDB:TRSC58_05420"/>
<evidence type="ECO:0000313" key="2">
    <source>
        <dbReference type="Proteomes" id="UP000283634"/>
    </source>
</evidence>
<organism evidence="1 2">
    <name type="scientific">Trypanosoma rangeli</name>
    <dbReference type="NCBI Taxonomy" id="5698"/>
    <lineage>
        <taxon>Eukaryota</taxon>
        <taxon>Discoba</taxon>
        <taxon>Euglenozoa</taxon>
        <taxon>Kinetoplastea</taxon>
        <taxon>Metakinetoplastina</taxon>
        <taxon>Trypanosomatida</taxon>
        <taxon>Trypanosomatidae</taxon>
        <taxon>Trypanosoma</taxon>
        <taxon>Herpetosoma</taxon>
    </lineage>
</organism>
<dbReference type="OrthoDB" id="249658at2759"/>
<dbReference type="GeneID" id="40326684"/>
<evidence type="ECO:0000313" key="1">
    <source>
        <dbReference type="EMBL" id="RNF08448.1"/>
    </source>
</evidence>
<comment type="caution">
    <text evidence="1">The sequence shown here is derived from an EMBL/GenBank/DDBJ whole genome shotgun (WGS) entry which is preliminary data.</text>
</comment>
<proteinExistence type="predicted"/>
<accession>A0A422NSK1</accession>
<gene>
    <name evidence="1" type="ORF">TraAM80_02751</name>
</gene>
<keyword evidence="2" id="KW-1185">Reference proteome</keyword>
<dbReference type="OMA" id="YCRGEGY"/>
<reference evidence="1 2" key="1">
    <citation type="journal article" date="2018" name="BMC Genomics">
        <title>Genomic comparison of Trypanosoma conorhini and Trypanosoma rangeli to Trypanosoma cruzi strains of high and low virulence.</title>
        <authorList>
            <person name="Bradwell K.R."/>
            <person name="Koparde V.N."/>
            <person name="Matveyev A.V."/>
            <person name="Serrano M.G."/>
            <person name="Alves J.M."/>
            <person name="Parikh H."/>
            <person name="Huang B."/>
            <person name="Lee V."/>
            <person name="Espinosa-Alvarez O."/>
            <person name="Ortiz P.A."/>
            <person name="Costa-Martins A.G."/>
            <person name="Teixeira M.M."/>
            <person name="Buck G.A."/>
        </authorList>
    </citation>
    <scope>NUCLEOTIDE SEQUENCE [LARGE SCALE GENOMIC DNA]</scope>
    <source>
        <strain evidence="1 2">AM80</strain>
    </source>
</reference>
<dbReference type="RefSeq" id="XP_029240404.1">
    <property type="nucleotide sequence ID" value="XM_029379742.1"/>
</dbReference>
<dbReference type="Proteomes" id="UP000283634">
    <property type="component" value="Unassembled WGS sequence"/>
</dbReference>
<dbReference type="EMBL" id="MKGL01000066">
    <property type="protein sequence ID" value="RNF08448.1"/>
    <property type="molecule type" value="Genomic_DNA"/>
</dbReference>
<sequence>MIPVPPSAADDTASSPWTITAYRSPRGNAREASLRMSSVAFTTPGSDTASARASTILPAFSVEDAEVQWGIRDKTRRLLALLRKKHRELVRAEEEAFNTLLRQADSSVASINAFVAFRQNIEISAQRERERVLPWIKCCFAVRVERIICEEWEERQSIISYEWRLREAKRRVEWLTGTKMRLRRAMELLLHAEECRRRFIEHAELREAWEMPELRPFVRVFKNLGVLGPCPFVSVEDCPFYCRGEGYRSPHFEFTVKGKPWTVTLPSPS</sequence>